<keyword evidence="3 6" id="KW-1133">Transmembrane helix</keyword>
<feature type="transmembrane region" description="Helical" evidence="6">
    <location>
        <begin position="56"/>
        <end position="79"/>
    </location>
</feature>
<name>A0AAI8BBH4_9BURK</name>
<dbReference type="PROSITE" id="PS01006">
    <property type="entry name" value="FORMATE_NITRITE_TP_2"/>
    <property type="match status" value="1"/>
</dbReference>
<accession>A0AAI8BBH4</accession>
<feature type="transmembrane region" description="Helical" evidence="6">
    <location>
        <begin position="280"/>
        <end position="303"/>
    </location>
</feature>
<comment type="similarity">
    <text evidence="5">Belongs to the FNT transporter (TC 1.A.16) family.</text>
</comment>
<keyword evidence="8" id="KW-1185">Reference proteome</keyword>
<reference evidence="7 8" key="1">
    <citation type="submission" date="2014-06" db="EMBL/GenBank/DDBJ databases">
        <authorList>
            <person name="Bishop-Lilly K.A."/>
            <person name="Broomall S.M."/>
            <person name="Chain P.S."/>
            <person name="Chertkov O."/>
            <person name="Coyne S.R."/>
            <person name="Daligault H.E."/>
            <person name="Davenport K.W."/>
            <person name="Erkkila T."/>
            <person name="Frey K.G."/>
            <person name="Gibbons H.S."/>
            <person name="Gu W."/>
            <person name="Jaissle J."/>
            <person name="Johnson S.L."/>
            <person name="Koroleva G.I."/>
            <person name="Ladner J.T."/>
            <person name="Lo C.-C."/>
            <person name="Minogue T.D."/>
            <person name="Munk C."/>
            <person name="Palacios G.F."/>
            <person name="Redden C.L."/>
            <person name="Rosenzweig C.N."/>
            <person name="Scholz M.B."/>
            <person name="Teshima H."/>
            <person name="Xu Y."/>
        </authorList>
    </citation>
    <scope>NUCLEOTIDE SEQUENCE [LARGE SCALE GENOMIC DNA]</scope>
    <source>
        <strain evidence="7 8">EO147</strain>
    </source>
</reference>
<feature type="transmembrane region" description="Helical" evidence="6">
    <location>
        <begin position="220"/>
        <end position="248"/>
    </location>
</feature>
<feature type="transmembrane region" description="Helical" evidence="6">
    <location>
        <begin position="91"/>
        <end position="116"/>
    </location>
</feature>
<feature type="transmembrane region" description="Helical" evidence="6">
    <location>
        <begin position="189"/>
        <end position="208"/>
    </location>
</feature>
<evidence type="ECO:0000313" key="8">
    <source>
        <dbReference type="Proteomes" id="UP000029424"/>
    </source>
</evidence>
<dbReference type="EMBL" id="CP008727">
    <property type="protein sequence ID" value="AIO68999.1"/>
    <property type="molecule type" value="Genomic_DNA"/>
</dbReference>
<evidence type="ECO:0000256" key="2">
    <source>
        <dbReference type="ARBA" id="ARBA00022692"/>
    </source>
</evidence>
<dbReference type="PANTHER" id="PTHR30520:SF6">
    <property type="entry name" value="FORMATE_NITRATE FAMILY TRANSPORTER (EUROFUNG)"/>
    <property type="match status" value="1"/>
</dbReference>
<protein>
    <submittedName>
        <fullName evidence="7">Formate transporter 1</fullName>
    </submittedName>
</protein>
<keyword evidence="4 6" id="KW-0472">Membrane</keyword>
<dbReference type="Gene3D" id="1.20.1080.10">
    <property type="entry name" value="Glycerol uptake facilitator protein"/>
    <property type="match status" value="1"/>
</dbReference>
<dbReference type="PANTHER" id="PTHR30520">
    <property type="entry name" value="FORMATE TRANSPORTER-RELATED"/>
    <property type="match status" value="1"/>
</dbReference>
<dbReference type="InterPro" id="IPR000292">
    <property type="entry name" value="For/NO2_transpt"/>
</dbReference>
<dbReference type="InterPro" id="IPR024002">
    <property type="entry name" value="For/NO2_transpt_CS"/>
</dbReference>
<dbReference type="AlphaFoldDB" id="A0AAI8BBH4"/>
<dbReference type="InterPro" id="IPR023271">
    <property type="entry name" value="Aquaporin-like"/>
</dbReference>
<organism evidence="7 8">
    <name type="scientific">Burkholderia oklahomensis</name>
    <dbReference type="NCBI Taxonomy" id="342113"/>
    <lineage>
        <taxon>Bacteria</taxon>
        <taxon>Pseudomonadati</taxon>
        <taxon>Pseudomonadota</taxon>
        <taxon>Betaproteobacteria</taxon>
        <taxon>Burkholderiales</taxon>
        <taxon>Burkholderiaceae</taxon>
        <taxon>Burkholderia</taxon>
        <taxon>pseudomallei group</taxon>
    </lineage>
</organism>
<dbReference type="GO" id="GO:0015499">
    <property type="term" value="F:formate transmembrane transporter activity"/>
    <property type="evidence" value="ECO:0007669"/>
    <property type="project" value="TreeGrafter"/>
</dbReference>
<gene>
    <name evidence="7" type="ORF">DM82_5785</name>
</gene>
<evidence type="ECO:0000256" key="1">
    <source>
        <dbReference type="ARBA" id="ARBA00004141"/>
    </source>
</evidence>
<evidence type="ECO:0000256" key="5">
    <source>
        <dbReference type="ARBA" id="ARBA00049660"/>
    </source>
</evidence>
<evidence type="ECO:0000256" key="4">
    <source>
        <dbReference type="ARBA" id="ARBA00023136"/>
    </source>
</evidence>
<keyword evidence="2 6" id="KW-0812">Transmembrane</keyword>
<sequence length="309" mass="32994">MNVMKPVTEVSTKAAGSTGAASRPAVEVPLFDALMPPAIARAAEDLGVKKAHYDTATLFVLAILGGAFISFGGFFAIVAMSDAAGHMSFGVTRLIGGIVFSLGLVLIICGGAQLFTGDCLMVMAWASKRLRFRELIRVWVTVWIGNGVGAVATALILFLAGAYKIGHGAFGAVALSFALAKASDAPMEAFFLAILCNVMVCLAVWLSLSARSFTDKMLSIMFPVAFFVAAGFEHCIADMFFVPFGLMIEQWAPQSFWLDLGHGTITIEPLIPVQHFLGNLAVITAGNWIGGALLVGAVYWFVFRFRRSH</sequence>
<feature type="transmembrane region" description="Helical" evidence="6">
    <location>
        <begin position="136"/>
        <end position="158"/>
    </location>
</feature>
<proteinExistence type="inferred from homology"/>
<evidence type="ECO:0000256" key="6">
    <source>
        <dbReference type="SAM" id="Phobius"/>
    </source>
</evidence>
<dbReference type="KEGG" id="bok:DM82_5785"/>
<dbReference type="GO" id="GO:0005886">
    <property type="term" value="C:plasma membrane"/>
    <property type="evidence" value="ECO:0007669"/>
    <property type="project" value="TreeGrafter"/>
</dbReference>
<dbReference type="Proteomes" id="UP000029424">
    <property type="component" value="Chromosome 2"/>
</dbReference>
<evidence type="ECO:0000313" key="7">
    <source>
        <dbReference type="EMBL" id="AIO68999.1"/>
    </source>
</evidence>
<dbReference type="Pfam" id="PF01226">
    <property type="entry name" value="Form_Nir_trans"/>
    <property type="match status" value="1"/>
</dbReference>
<comment type="subcellular location">
    <subcellularLocation>
        <location evidence="1">Membrane</location>
        <topology evidence="1">Multi-pass membrane protein</topology>
    </subcellularLocation>
</comment>
<evidence type="ECO:0000256" key="3">
    <source>
        <dbReference type="ARBA" id="ARBA00022989"/>
    </source>
</evidence>